<organism evidence="6 7">
    <name type="scientific">Choanephora cucurbitarum</name>
    <dbReference type="NCBI Taxonomy" id="101091"/>
    <lineage>
        <taxon>Eukaryota</taxon>
        <taxon>Fungi</taxon>
        <taxon>Fungi incertae sedis</taxon>
        <taxon>Mucoromycota</taxon>
        <taxon>Mucoromycotina</taxon>
        <taxon>Mucoromycetes</taxon>
        <taxon>Mucorales</taxon>
        <taxon>Mucorineae</taxon>
        <taxon>Choanephoraceae</taxon>
        <taxon>Choanephoroideae</taxon>
        <taxon>Choanephora</taxon>
    </lineage>
</organism>
<keyword evidence="4" id="KW-0732">Signal</keyword>
<proteinExistence type="inferred from homology"/>
<evidence type="ECO:0000256" key="4">
    <source>
        <dbReference type="SAM" id="SignalP"/>
    </source>
</evidence>
<dbReference type="PANTHER" id="PTHR47966:SF51">
    <property type="entry name" value="BETA-SITE APP-CLEAVING ENZYME, ISOFORM A-RELATED"/>
    <property type="match status" value="1"/>
</dbReference>
<name>A0A1C7NRJ9_9FUNG</name>
<keyword evidence="2" id="KW-1015">Disulfide bond</keyword>
<dbReference type="InterPro" id="IPR033121">
    <property type="entry name" value="PEPTIDASE_A1"/>
</dbReference>
<dbReference type="Gene3D" id="2.40.70.10">
    <property type="entry name" value="Acid Proteases"/>
    <property type="match status" value="2"/>
</dbReference>
<keyword evidence="7" id="KW-1185">Reference proteome</keyword>
<dbReference type="CDD" id="cd05471">
    <property type="entry name" value="pepsin_like"/>
    <property type="match status" value="1"/>
</dbReference>
<protein>
    <submittedName>
        <fullName evidence="6">Gastricsin</fullName>
    </submittedName>
</protein>
<feature type="disulfide bond" evidence="2">
    <location>
        <begin position="372"/>
        <end position="410"/>
    </location>
</feature>
<evidence type="ECO:0000313" key="6">
    <source>
        <dbReference type="EMBL" id="OBZ91046.1"/>
    </source>
</evidence>
<dbReference type="PROSITE" id="PS51767">
    <property type="entry name" value="PEPTIDASE_A1"/>
    <property type="match status" value="1"/>
</dbReference>
<feature type="signal peptide" evidence="4">
    <location>
        <begin position="1"/>
        <end position="26"/>
    </location>
</feature>
<dbReference type="GO" id="GO:0006508">
    <property type="term" value="P:proteolysis"/>
    <property type="evidence" value="ECO:0007669"/>
    <property type="project" value="InterPro"/>
</dbReference>
<evidence type="ECO:0000256" key="3">
    <source>
        <dbReference type="SAM" id="MobiDB-lite"/>
    </source>
</evidence>
<dbReference type="Proteomes" id="UP000093000">
    <property type="component" value="Unassembled WGS sequence"/>
</dbReference>
<sequence>MKFSIVEIATITQLVLLSVSAHSVQKIPLYYQKRHHDHDFVTTGARELKNGMLGGLVEIGSPPQKFILAFDTSKGFTWVRTIDCKADNCQGRCSFNPGLSTTYRDAHQLFTMDYGKGIVNTSLFLDTFKFGDIKVNQMPIGGAYLMNNFDQGFDGFLGLGRSVNLSNVARYEKRSIPESGFVPIAYQQSSGVQSAQFGMYITHQSGPGFSENGSVFKEEMAYTTKSNVTQQSTLTHEKSKPSSLMSSHSTQDSKSTSKHQVTTPGGYGNLAKRHYHKEAPAGYLIIGGVDHDAIEGKLHHIPLNNECGNSQDWAVPVRDAGFENNFHIHKHAKAILSTSTDVIGLPNKQAEEFRKRWYATYDEPDNTFMVPCCLMDQLSSFRIQLGDIQVTLPPHYWSHFRQTDSCCEMCRTNIGKSESEKNFILGSSFTNAFYTQYDSEKEQISLALKKNHIDDDLEIYQV</sequence>
<evidence type="ECO:0000256" key="2">
    <source>
        <dbReference type="PIRSR" id="PIRSR601461-2"/>
    </source>
</evidence>
<dbReference type="InterPro" id="IPR001461">
    <property type="entry name" value="Aspartic_peptidase_A1"/>
</dbReference>
<dbReference type="SUPFAM" id="SSF50630">
    <property type="entry name" value="Acid proteases"/>
    <property type="match status" value="1"/>
</dbReference>
<evidence type="ECO:0000259" key="5">
    <source>
        <dbReference type="PROSITE" id="PS51767"/>
    </source>
</evidence>
<dbReference type="Pfam" id="PF00026">
    <property type="entry name" value="Asp"/>
    <property type="match status" value="2"/>
</dbReference>
<dbReference type="EMBL" id="LUGH01000024">
    <property type="protein sequence ID" value="OBZ91046.1"/>
    <property type="molecule type" value="Genomic_DNA"/>
</dbReference>
<dbReference type="InterPro" id="IPR021109">
    <property type="entry name" value="Peptidase_aspartic_dom_sf"/>
</dbReference>
<comment type="similarity">
    <text evidence="1">Belongs to the peptidase A1 family.</text>
</comment>
<accession>A0A1C7NRJ9</accession>
<comment type="caution">
    <text evidence="6">The sequence shown here is derived from an EMBL/GenBank/DDBJ whole genome shotgun (WGS) entry which is preliminary data.</text>
</comment>
<reference evidence="6 7" key="1">
    <citation type="submission" date="2016-03" db="EMBL/GenBank/DDBJ databases">
        <title>Choanephora cucurbitarum.</title>
        <authorList>
            <person name="Min B."/>
            <person name="Park H."/>
            <person name="Park J.-H."/>
            <person name="Shin H.-D."/>
            <person name="Choi I.-G."/>
        </authorList>
    </citation>
    <scope>NUCLEOTIDE SEQUENCE [LARGE SCALE GENOMIC DNA]</scope>
    <source>
        <strain evidence="6 7">KUS-F28377</strain>
    </source>
</reference>
<dbReference type="PANTHER" id="PTHR47966">
    <property type="entry name" value="BETA-SITE APP-CLEAVING ENZYME, ISOFORM A-RELATED"/>
    <property type="match status" value="1"/>
</dbReference>
<dbReference type="PRINTS" id="PR00792">
    <property type="entry name" value="PEPSIN"/>
</dbReference>
<dbReference type="STRING" id="101091.A0A1C7NRJ9"/>
<evidence type="ECO:0000313" key="7">
    <source>
        <dbReference type="Proteomes" id="UP000093000"/>
    </source>
</evidence>
<feature type="chain" id="PRO_5008889864" evidence="4">
    <location>
        <begin position="27"/>
        <end position="462"/>
    </location>
</feature>
<dbReference type="OrthoDB" id="2747330at2759"/>
<dbReference type="AlphaFoldDB" id="A0A1C7NRJ9"/>
<gene>
    <name evidence="6" type="primary">PGC_4</name>
    <name evidence="6" type="ORF">A0J61_00911</name>
</gene>
<dbReference type="InterPro" id="IPR034164">
    <property type="entry name" value="Pepsin-like_dom"/>
</dbReference>
<dbReference type="InParanoid" id="A0A1C7NRJ9"/>
<feature type="domain" description="Peptidase A1" evidence="5">
    <location>
        <begin position="53"/>
        <end position="447"/>
    </location>
</feature>
<feature type="compositionally biased region" description="Low complexity" evidence="3">
    <location>
        <begin position="241"/>
        <end position="260"/>
    </location>
</feature>
<evidence type="ECO:0000256" key="1">
    <source>
        <dbReference type="ARBA" id="ARBA00007447"/>
    </source>
</evidence>
<dbReference type="GO" id="GO:0004190">
    <property type="term" value="F:aspartic-type endopeptidase activity"/>
    <property type="evidence" value="ECO:0007669"/>
    <property type="project" value="InterPro"/>
</dbReference>
<feature type="region of interest" description="Disordered" evidence="3">
    <location>
        <begin position="226"/>
        <end position="271"/>
    </location>
</feature>